<evidence type="ECO:0008006" key="3">
    <source>
        <dbReference type="Google" id="ProtNLM"/>
    </source>
</evidence>
<evidence type="ECO:0000313" key="2">
    <source>
        <dbReference type="Proteomes" id="UP001162734"/>
    </source>
</evidence>
<protein>
    <recommendedName>
        <fullName evidence="3">DUF429 domain-containing protein</fullName>
    </recommendedName>
</protein>
<dbReference type="EMBL" id="AP025592">
    <property type="protein sequence ID" value="BDG09301.1"/>
    <property type="molecule type" value="Genomic_DNA"/>
</dbReference>
<accession>A0ABM7XBV2</accession>
<sequence>MVSSNGGGSSSGGFGRASPPRVALPKKGVLLGVGWSGAQGAGNQIMVAKVDLGATKAKLSQVWRPFTDAPGRRDVLQRLPEFLAEAARWAEGKLVVGFDFPFSLSETHLRQLNLLRQAIRGPAALGKAIEERFLPQGVDFSEAAEVFRDQLGKERVRLTDGYRATPNSPAGQKLYRHTFFGLVALSKLGDDVNFVPWDPPVAGQTSVVEVCPFHVARVLTGSQAFADDARDGVSRSNQRAVLLRTMRTASKLEFDMETAASIVEDERGDGMRAVLAAVGAGAAAAAGFEGVPANVPRSEGWIYSVREEPWRDE</sequence>
<dbReference type="Proteomes" id="UP001162734">
    <property type="component" value="Chromosome"/>
</dbReference>
<reference evidence="2" key="1">
    <citation type="journal article" date="2022" name="Int. J. Syst. Evol. Microbiol.">
        <title>Anaeromyxobacter oryzae sp. nov., Anaeromyxobacter diazotrophicus sp. nov. and Anaeromyxobacter paludicola sp. nov., isolated from paddy soils.</title>
        <authorList>
            <person name="Itoh H."/>
            <person name="Xu Z."/>
            <person name="Mise K."/>
            <person name="Masuda Y."/>
            <person name="Ushijima N."/>
            <person name="Hayakawa C."/>
            <person name="Shiratori Y."/>
            <person name="Senoo K."/>
        </authorList>
    </citation>
    <scope>NUCLEOTIDE SEQUENCE [LARGE SCALE GENOMIC DNA]</scope>
    <source>
        <strain evidence="2">Red630</strain>
    </source>
</reference>
<evidence type="ECO:0000313" key="1">
    <source>
        <dbReference type="EMBL" id="BDG09301.1"/>
    </source>
</evidence>
<dbReference type="RefSeq" id="WP_248341369.1">
    <property type="nucleotide sequence ID" value="NZ_AP025592.1"/>
</dbReference>
<keyword evidence="2" id="KW-1185">Reference proteome</keyword>
<organism evidence="1 2">
    <name type="scientific">Anaeromyxobacter paludicola</name>
    <dbReference type="NCBI Taxonomy" id="2918171"/>
    <lineage>
        <taxon>Bacteria</taxon>
        <taxon>Pseudomonadati</taxon>
        <taxon>Myxococcota</taxon>
        <taxon>Myxococcia</taxon>
        <taxon>Myxococcales</taxon>
        <taxon>Cystobacterineae</taxon>
        <taxon>Anaeromyxobacteraceae</taxon>
        <taxon>Anaeromyxobacter</taxon>
    </lineage>
</organism>
<name>A0ABM7XBV2_9BACT</name>
<gene>
    <name evidence="1" type="ORF">AMPC_24140</name>
</gene>
<proteinExistence type="predicted"/>